<dbReference type="GO" id="GO:0102965">
    <property type="term" value="F:alcohol-forming long-chain fatty acyl-CoA reductase activity"/>
    <property type="evidence" value="ECO:0007669"/>
    <property type="project" value="UniProtKB-EC"/>
</dbReference>
<dbReference type="InterPro" id="IPR036291">
    <property type="entry name" value="NAD(P)-bd_dom_sf"/>
</dbReference>
<feature type="domain" description="Thioester reductase (TE)" evidence="6">
    <location>
        <begin position="18"/>
        <end position="319"/>
    </location>
</feature>
<evidence type="ECO:0000313" key="8">
    <source>
        <dbReference type="Proteomes" id="UP001314170"/>
    </source>
</evidence>
<evidence type="ECO:0000256" key="2">
    <source>
        <dbReference type="ARBA" id="ARBA00022516"/>
    </source>
</evidence>
<dbReference type="EMBL" id="CAWUPB010000913">
    <property type="protein sequence ID" value="CAK7329347.1"/>
    <property type="molecule type" value="Genomic_DNA"/>
</dbReference>
<dbReference type="InterPro" id="IPR026055">
    <property type="entry name" value="FAR"/>
</dbReference>
<dbReference type="GO" id="GO:0080019">
    <property type="term" value="F:alcohol-forming very long-chain fatty acyl-CoA reductase activity"/>
    <property type="evidence" value="ECO:0007669"/>
    <property type="project" value="InterPro"/>
</dbReference>
<reference evidence="7 8" key="1">
    <citation type="submission" date="2024-01" db="EMBL/GenBank/DDBJ databases">
        <authorList>
            <person name="Waweru B."/>
        </authorList>
    </citation>
    <scope>NUCLEOTIDE SEQUENCE [LARGE SCALE GENOMIC DNA]</scope>
</reference>
<keyword evidence="4" id="KW-0521">NADP</keyword>
<dbReference type="InterPro" id="IPR033640">
    <property type="entry name" value="FAR_C"/>
</dbReference>
<dbReference type="InterPro" id="IPR013120">
    <property type="entry name" value="FAR_NAD-bd"/>
</dbReference>
<keyword evidence="2 4" id="KW-0444">Lipid biosynthesis</keyword>
<dbReference type="Proteomes" id="UP001314170">
    <property type="component" value="Unassembled WGS sequence"/>
</dbReference>
<dbReference type="CDD" id="cd09071">
    <property type="entry name" value="FAR_C"/>
    <property type="match status" value="2"/>
</dbReference>
<comment type="catalytic activity">
    <reaction evidence="4">
        <text>a long-chain fatty acyl-CoA + 2 NADPH + 2 H(+) = a long-chain primary fatty alcohol + 2 NADP(+) + CoA</text>
        <dbReference type="Rhea" id="RHEA:52716"/>
        <dbReference type="ChEBI" id="CHEBI:15378"/>
        <dbReference type="ChEBI" id="CHEBI:57287"/>
        <dbReference type="ChEBI" id="CHEBI:57783"/>
        <dbReference type="ChEBI" id="CHEBI:58349"/>
        <dbReference type="ChEBI" id="CHEBI:77396"/>
        <dbReference type="ChEBI" id="CHEBI:83139"/>
        <dbReference type="EC" id="1.2.1.84"/>
    </reaction>
</comment>
<organism evidence="7 8">
    <name type="scientific">Dovyalis caffra</name>
    <dbReference type="NCBI Taxonomy" id="77055"/>
    <lineage>
        <taxon>Eukaryota</taxon>
        <taxon>Viridiplantae</taxon>
        <taxon>Streptophyta</taxon>
        <taxon>Embryophyta</taxon>
        <taxon>Tracheophyta</taxon>
        <taxon>Spermatophyta</taxon>
        <taxon>Magnoliopsida</taxon>
        <taxon>eudicotyledons</taxon>
        <taxon>Gunneridae</taxon>
        <taxon>Pentapetalae</taxon>
        <taxon>rosids</taxon>
        <taxon>fabids</taxon>
        <taxon>Malpighiales</taxon>
        <taxon>Salicaceae</taxon>
        <taxon>Flacourtieae</taxon>
        <taxon>Dovyalis</taxon>
    </lineage>
</organism>
<gene>
    <name evidence="7" type="ORF">DCAF_LOCUS7102</name>
</gene>
<name>A0AAV1R8I3_9ROSI</name>
<dbReference type="CDD" id="cd05236">
    <property type="entry name" value="FAR-N_SDR_e"/>
    <property type="match status" value="2"/>
</dbReference>
<evidence type="ECO:0000259" key="5">
    <source>
        <dbReference type="Pfam" id="PF03015"/>
    </source>
</evidence>
<dbReference type="PANTHER" id="PTHR11011">
    <property type="entry name" value="MALE STERILITY PROTEIN 2-RELATED"/>
    <property type="match status" value="1"/>
</dbReference>
<dbReference type="Pfam" id="PF07993">
    <property type="entry name" value="NAD_binding_4"/>
    <property type="match status" value="2"/>
</dbReference>
<dbReference type="SUPFAM" id="SSF51735">
    <property type="entry name" value="NAD(P)-binding Rossmann-fold domains"/>
    <property type="match status" value="2"/>
</dbReference>
<comment type="function">
    <text evidence="4">Catalyzes the reduction of fatty acyl-CoA to fatty alcohols.</text>
</comment>
<keyword evidence="8" id="KW-1185">Reference proteome</keyword>
<dbReference type="PANTHER" id="PTHR11011:SF99">
    <property type="entry name" value="FATTY ACYL-COA REDUCTASE 3"/>
    <property type="match status" value="1"/>
</dbReference>
<sequence>MEFESVLQFLEDKTILIMGATGFLAKILLEKILRVQPNVKKIYLLLRAADAKSASQRLQNEIIGKELFRLLKEKWGTNLNSFISKKIVPVPGDISYDDDLGVENPNLREEMWSQLDVLINLAATTNFDERYDVALGVNTIGAKHVLCFAKKCAKLKVLVHVSTAYVSGERAGLILETPYGMGNSLNGVSGLDIDEEKKLVDQRLNELQAEGATAKAIKEAMKDFGMERAKVYGWPNTYVFTKAMGEMLVGHLKDNLSVAIIRPTIVTSTYKEPFLGWVEGVRTIDSLAVGYGTGRLTCFLGDITGIVDVIPADMVVNAIIVAMVAHANRPSDDAIYLVGSSVRNPVRYTNLQDYGFNYFTKKPWIGKDGKPVKVGKVKVLSSMASFRRYITIRYLLLLKGLEIANTVFCHYFEDKYRDLNRKINFVMKLVELYRPYLFFQGVFDDMNTEKLRMAATENNVETDMFYFDPKEIDWEDYFTNAHIPGVVKYFSAPSLCVSLAMEFGSVVQFLEDKTILVTGATGFLAKIFLEKILRVQPNVKKIYLLLRAADAKSASQRLQNEIIRKDLFRLLKEKWGANLNSFISKRIVLVPGDISRNDDLGVEDSNLREEMWSQLDVVINLAATTNFDERYDVALGINTMGAKHVLCFAKKCVKLKVLVHVSTAYVSGERAGLILETSYGMGDTLNGVSGLDIDEEKKLVDKKLNELKAEGATAEAVKEAMKDMAVERAKVYGWPNAYVFTKAMGEMLVGHLKENLSVVIIRPTIVTSTLKEPFPGWVEGLRTIDSLVVGYGKGKMTCFLGDITGIVDLVPADMVVNAIVVAMVAHANQPSDNAIYQVGSSVRNPVRYTNLQDFGLNYFTKKPWIGKDGKPVKVGKVKVLSSMTSFHRYIAIRYLLLLKGLELANAAFCHYFEDEYNDLNRKIKFVMRLVELYRPYLFFQGVFDDLNTEKLRMAAAANNVETNTFCFDPKTINWEDYFVNVHLPGIVNYVCKN</sequence>
<comment type="caution">
    <text evidence="7">The sequence shown here is derived from an EMBL/GenBank/DDBJ whole genome shotgun (WGS) entry which is preliminary data.</text>
</comment>
<accession>A0AAV1R8I3</accession>
<keyword evidence="3 4" id="KW-0443">Lipid metabolism</keyword>
<protein>
    <recommendedName>
        <fullName evidence="4">Fatty acyl-CoA reductase</fullName>
        <ecNumber evidence="4">1.2.1.84</ecNumber>
    </recommendedName>
</protein>
<evidence type="ECO:0000259" key="6">
    <source>
        <dbReference type="Pfam" id="PF07993"/>
    </source>
</evidence>
<evidence type="ECO:0000313" key="7">
    <source>
        <dbReference type="EMBL" id="CAK7329347.1"/>
    </source>
</evidence>
<dbReference type="Gene3D" id="3.40.50.720">
    <property type="entry name" value="NAD(P)-binding Rossmann-like Domain"/>
    <property type="match status" value="2"/>
</dbReference>
<dbReference type="AlphaFoldDB" id="A0AAV1R8I3"/>
<keyword evidence="4" id="KW-0560">Oxidoreductase</keyword>
<evidence type="ECO:0000256" key="4">
    <source>
        <dbReference type="RuleBase" id="RU363097"/>
    </source>
</evidence>
<dbReference type="GO" id="GO:0010345">
    <property type="term" value="P:suberin biosynthetic process"/>
    <property type="evidence" value="ECO:0007669"/>
    <property type="project" value="TreeGrafter"/>
</dbReference>
<dbReference type="EC" id="1.2.1.84" evidence="4"/>
<feature type="domain" description="Fatty acyl-CoA reductase C-terminal" evidence="5">
    <location>
        <begin position="901"/>
        <end position="992"/>
    </location>
</feature>
<comment type="similarity">
    <text evidence="1 4">Belongs to the fatty acyl-CoA reductase family.</text>
</comment>
<proteinExistence type="inferred from homology"/>
<dbReference type="GO" id="GO:0035336">
    <property type="term" value="P:long-chain fatty-acyl-CoA metabolic process"/>
    <property type="evidence" value="ECO:0007669"/>
    <property type="project" value="TreeGrafter"/>
</dbReference>
<evidence type="ECO:0000256" key="1">
    <source>
        <dbReference type="ARBA" id="ARBA00005928"/>
    </source>
</evidence>
<feature type="domain" description="Thioester reductase (TE)" evidence="6">
    <location>
        <begin position="517"/>
        <end position="819"/>
    </location>
</feature>
<dbReference type="Pfam" id="PF03015">
    <property type="entry name" value="Sterile"/>
    <property type="match status" value="2"/>
</dbReference>
<evidence type="ECO:0000256" key="3">
    <source>
        <dbReference type="ARBA" id="ARBA00023098"/>
    </source>
</evidence>
<feature type="domain" description="Fatty acyl-CoA reductase C-terminal" evidence="5">
    <location>
        <begin position="401"/>
        <end position="490"/>
    </location>
</feature>